<feature type="compositionally biased region" description="Low complexity" evidence="1">
    <location>
        <begin position="114"/>
        <end position="127"/>
    </location>
</feature>
<feature type="domain" description="SPRY" evidence="2">
    <location>
        <begin position="291"/>
        <end position="351"/>
    </location>
</feature>
<dbReference type="Gene3D" id="2.60.120.920">
    <property type="match status" value="1"/>
</dbReference>
<feature type="region of interest" description="Disordered" evidence="1">
    <location>
        <begin position="807"/>
        <end position="841"/>
    </location>
</feature>
<feature type="region of interest" description="Disordered" evidence="1">
    <location>
        <begin position="367"/>
        <end position="401"/>
    </location>
</feature>
<dbReference type="InterPro" id="IPR044736">
    <property type="entry name" value="Gid1/RanBPM/SPLA_SPRY"/>
</dbReference>
<dbReference type="OrthoDB" id="258495at2759"/>
<protein>
    <submittedName>
        <fullName evidence="3">Unnamed protein product</fullName>
    </submittedName>
</protein>
<feature type="compositionally biased region" description="Basic and acidic residues" evidence="1">
    <location>
        <begin position="132"/>
        <end position="143"/>
    </location>
</feature>
<evidence type="ECO:0000259" key="2">
    <source>
        <dbReference type="Pfam" id="PF00622"/>
    </source>
</evidence>
<organism evidence="3 4">
    <name type="scientific">Phytophthora lilii</name>
    <dbReference type="NCBI Taxonomy" id="2077276"/>
    <lineage>
        <taxon>Eukaryota</taxon>
        <taxon>Sar</taxon>
        <taxon>Stramenopiles</taxon>
        <taxon>Oomycota</taxon>
        <taxon>Peronosporomycetes</taxon>
        <taxon>Peronosporales</taxon>
        <taxon>Peronosporaceae</taxon>
        <taxon>Phytophthora</taxon>
    </lineage>
</organism>
<dbReference type="InterPro" id="IPR043136">
    <property type="entry name" value="B30.2/SPRY_sf"/>
</dbReference>
<evidence type="ECO:0000313" key="4">
    <source>
        <dbReference type="Proteomes" id="UP001165083"/>
    </source>
</evidence>
<dbReference type="Proteomes" id="UP001165083">
    <property type="component" value="Unassembled WGS sequence"/>
</dbReference>
<dbReference type="PANTHER" id="PTHR12864">
    <property type="entry name" value="RAN BINDING PROTEIN 9-RELATED"/>
    <property type="match status" value="1"/>
</dbReference>
<dbReference type="CDD" id="cd12885">
    <property type="entry name" value="SPRY_RanBP_like"/>
    <property type="match status" value="1"/>
</dbReference>
<sequence>MFSHMVMTYMFLMAGKQALGLTDKNAFVVGNSPTLHQGVDITFNLDMAALLETPKPIHFLSIPNMAPLDFNYNLVNQSHRVLHFSQSRMSPASFCPITTQVLSTELEANSLPPRTHTANSSRNSSSTIRRHAAQDRDAAATARDWRRRAELQAMDLEDAQIRDLTGARAEEPVTFSFSLNSRTMHEVRSRIDRRRLRRSHEKKKFNHQVAVGFVLDEAEEKFSGSGGNSKCFSSFSGSGGLIEARMSRRAVKQLMQRILPHVAGAGESDSSSDEEQTAKETSRLMDPTTLHRNLGESANSLAYVGKTGRVICHGREFLQCERYGAGDVVGCGVLFDTNTFFFTLNGRLMGMLAARDVYDLDDFGEVDIKDNDEDENDEKGEETNGDENNMDMNNTRGEGTELDRIGDVDMEDADCQLEEEKAVYASVSLHGAGESIRAVFDSDEFQFDLIGFEQQIRKDRQRALLTEHAKRNESSGSSGAEKDEAAMHELVQDFFLHYGYESAYNEFKSVLTSTRQARFSSDGMEVDCNDEAEASTVTLGMSSVDDMEEDSKSDEMDFQESLESFCSPEKQHMRDSLALRHEIREHIRCFRTAQALVALEQHYPTIITDETGSSSRSLQRLVLYCRILCVIDILTSGSDEKETVNSSIADNGVAETKISATLDRKGWNPVSAIELAQHVFRSSLEATTNGKRKRHTTDSGVQVKEEDTNDVSLAMSLLLYDRPESIPPTSRALKFLTPEFRESVADQLNSLLLVKDRSEKPVLQASALETFMQDLRNLQRECLHQGCRVYPESVSTASKVKCKTIPRRRRVSVSSSSDDSCSSHSQSDQDDRLEDVDDDYD</sequence>
<dbReference type="EMBL" id="BSXW01000934">
    <property type="protein sequence ID" value="GMF31782.1"/>
    <property type="molecule type" value="Genomic_DNA"/>
</dbReference>
<dbReference type="InterPro" id="IPR050618">
    <property type="entry name" value="Ubq-SigPath_Reg"/>
</dbReference>
<keyword evidence="4" id="KW-1185">Reference proteome</keyword>
<evidence type="ECO:0000313" key="3">
    <source>
        <dbReference type="EMBL" id="GMF31782.1"/>
    </source>
</evidence>
<dbReference type="AlphaFoldDB" id="A0A9W6UDT0"/>
<feature type="region of interest" description="Disordered" evidence="1">
    <location>
        <begin position="262"/>
        <end position="291"/>
    </location>
</feature>
<feature type="compositionally biased region" description="Low complexity" evidence="1">
    <location>
        <begin position="812"/>
        <end position="826"/>
    </location>
</feature>
<comment type="caution">
    <text evidence="3">The sequence shown here is derived from an EMBL/GenBank/DDBJ whole genome shotgun (WGS) entry which is preliminary data.</text>
</comment>
<proteinExistence type="predicted"/>
<dbReference type="Pfam" id="PF00622">
    <property type="entry name" value="SPRY"/>
    <property type="match status" value="1"/>
</dbReference>
<gene>
    <name evidence="3" type="ORF">Plil01_001358600</name>
</gene>
<accession>A0A9W6UDT0</accession>
<reference evidence="3" key="1">
    <citation type="submission" date="2023-04" db="EMBL/GenBank/DDBJ databases">
        <title>Phytophthora lilii NBRC 32176.</title>
        <authorList>
            <person name="Ichikawa N."/>
            <person name="Sato H."/>
            <person name="Tonouchi N."/>
        </authorList>
    </citation>
    <scope>NUCLEOTIDE SEQUENCE</scope>
    <source>
        <strain evidence="3">NBRC 32176</strain>
    </source>
</reference>
<evidence type="ECO:0000256" key="1">
    <source>
        <dbReference type="SAM" id="MobiDB-lite"/>
    </source>
</evidence>
<name>A0A9W6UDT0_9STRA</name>
<feature type="region of interest" description="Disordered" evidence="1">
    <location>
        <begin position="109"/>
        <end position="143"/>
    </location>
</feature>
<feature type="compositionally biased region" description="Acidic residues" evidence="1">
    <location>
        <begin position="831"/>
        <end position="841"/>
    </location>
</feature>
<dbReference type="InterPro" id="IPR003877">
    <property type="entry name" value="SPRY_dom"/>
</dbReference>
<feature type="compositionally biased region" description="Acidic residues" evidence="1">
    <location>
        <begin position="367"/>
        <end position="389"/>
    </location>
</feature>